<keyword evidence="2" id="KW-1185">Reference proteome</keyword>
<organism evidence="1 2">
    <name type="scientific">Boseongicola aestuarii</name>
    <dbReference type="NCBI Taxonomy" id="1470561"/>
    <lineage>
        <taxon>Bacteria</taxon>
        <taxon>Pseudomonadati</taxon>
        <taxon>Pseudomonadota</taxon>
        <taxon>Alphaproteobacteria</taxon>
        <taxon>Rhodobacterales</taxon>
        <taxon>Paracoccaceae</taxon>
        <taxon>Boseongicola</taxon>
    </lineage>
</organism>
<gene>
    <name evidence="1" type="ORF">BOA8489_03186</name>
</gene>
<sequence>MGCKENIADALYGGIAVSVDRLKKQRENSNHQYDCV</sequence>
<proteinExistence type="predicted"/>
<name>A0A238J499_9RHOB</name>
<accession>A0A238J499</accession>
<reference evidence="1 2" key="1">
    <citation type="submission" date="2017-05" db="EMBL/GenBank/DDBJ databases">
        <authorList>
            <person name="Song R."/>
            <person name="Chenine A.L."/>
            <person name="Ruprecht R.M."/>
        </authorList>
    </citation>
    <scope>NUCLEOTIDE SEQUENCE [LARGE SCALE GENOMIC DNA]</scope>
    <source>
        <strain evidence="1 2">CECT 8489</strain>
    </source>
</reference>
<evidence type="ECO:0000313" key="2">
    <source>
        <dbReference type="Proteomes" id="UP000201838"/>
    </source>
</evidence>
<protein>
    <submittedName>
        <fullName evidence="1">Uncharacterized protein</fullName>
    </submittedName>
</protein>
<evidence type="ECO:0000313" key="1">
    <source>
        <dbReference type="EMBL" id="SMX25052.1"/>
    </source>
</evidence>
<dbReference type="AlphaFoldDB" id="A0A238J499"/>
<dbReference type="EMBL" id="FXXQ01000012">
    <property type="protein sequence ID" value="SMX25052.1"/>
    <property type="molecule type" value="Genomic_DNA"/>
</dbReference>
<dbReference type="Proteomes" id="UP000201838">
    <property type="component" value="Unassembled WGS sequence"/>
</dbReference>